<name>A0AA88LR88_TACVA</name>
<feature type="compositionally biased region" description="Polar residues" evidence="3">
    <location>
        <begin position="53"/>
        <end position="62"/>
    </location>
</feature>
<keyword evidence="1" id="KW-0880">Kelch repeat</keyword>
<dbReference type="AlphaFoldDB" id="A0AA88LR88"/>
<reference evidence="4" key="1">
    <citation type="submission" date="2023-08" db="EMBL/GenBank/DDBJ databases">
        <title>Pelteobagrus vachellii genome.</title>
        <authorList>
            <person name="Liu H."/>
        </authorList>
    </citation>
    <scope>NUCLEOTIDE SEQUENCE</scope>
    <source>
        <strain evidence="4">PRFRI_2022a</strain>
        <tissue evidence="4">Muscle</tissue>
    </source>
</reference>
<sequence length="854" mass="95816">MPIADLLGVHFDMQLLAKLTASAAAILFVTWVFRFYSSRARGQARAKKRLPSPRSTQPSPETCSPCKTVLDPLKDKGKEENGGENRSRQSTVDSGQGILQLQKTDDKVKKEENKELEVFVSDTEGRSTLLSGVERNTEEDTKSADVVTDVQGSSVLFSGVERNIEVDKKSEDFVTNPEEIPLSSSGVECNIKECKKSEDIVTNTEGSSLVFLVVDKKPEEFVTNPEGKLSPSSGVEGNMEDFLDKTEREIKVNKRELTLLTPGLDVRAASPSGRRSPCQLFKLDGGVEVGRELRQNMGHPGTFSSFQSKAEIKVENADLVIDGPGDQSTAVRGKIYDYFVETSSQSVSDLSPTHSRSPIYGPYEASIKDKPRTPSPLPSSLIIRDLDILIDSERVSQVPIRSETGRHLRHGLIRKDSYLAAAAESEVQIPFPSPVTHCRSPTLLNEFSTNSTESPKQIQFSEDPQVETVARAQFFHLPVENIGNAELESLTGKLDLGNCLEALMLAKKHRHNALQQAALRVMSDNYFQVLRDPNLYGRLKAGERDQIQRQRSRGKRHLMVADMDSPDWTRSHSRSTDSYIVRGASGLFYYDDYKDTWDLQCQIPQEVSSKGCAMCTMDNYLFVAVGFQCTLPSRKVFCYNPMTSIWSEICPMNEARPHCKLVALHDHVYAIGGECLSTVERYDPRTNRWTFVAPLPNETFAVAHRATACNGELFVSGGTLKYTLLRYNPKTDVWRQSLIMGTKERTTEMVAVRNFLYRFDVNPYIGISVYRYHVVAKLWYECCSKQIPHCPPFQCVTMDDVIYCVNRQFTMRFLADEKSPGFVADDLQILTQSKGILFPFVLTLPEKRTLQTSV</sequence>
<protein>
    <recommendedName>
        <fullName evidence="6">Kelch domain-containing protein 7A</fullName>
    </recommendedName>
</protein>
<accession>A0AA88LR88</accession>
<keyword evidence="5" id="KW-1185">Reference proteome</keyword>
<organism evidence="4 5">
    <name type="scientific">Tachysurus vachellii</name>
    <name type="common">Darkbarbel catfish</name>
    <name type="synonym">Pelteobagrus vachellii</name>
    <dbReference type="NCBI Taxonomy" id="175792"/>
    <lineage>
        <taxon>Eukaryota</taxon>
        <taxon>Metazoa</taxon>
        <taxon>Chordata</taxon>
        <taxon>Craniata</taxon>
        <taxon>Vertebrata</taxon>
        <taxon>Euteleostomi</taxon>
        <taxon>Actinopterygii</taxon>
        <taxon>Neopterygii</taxon>
        <taxon>Teleostei</taxon>
        <taxon>Ostariophysi</taxon>
        <taxon>Siluriformes</taxon>
        <taxon>Bagridae</taxon>
        <taxon>Tachysurus</taxon>
    </lineage>
</organism>
<gene>
    <name evidence="4" type="ORF">Q7C36_020919</name>
</gene>
<dbReference type="InterPro" id="IPR052310">
    <property type="entry name" value="Kelch/BTB_domain_protein"/>
</dbReference>
<evidence type="ECO:0000256" key="2">
    <source>
        <dbReference type="ARBA" id="ARBA00022737"/>
    </source>
</evidence>
<dbReference type="Pfam" id="PF01344">
    <property type="entry name" value="Kelch_1"/>
    <property type="match status" value="2"/>
</dbReference>
<evidence type="ECO:0000256" key="3">
    <source>
        <dbReference type="SAM" id="MobiDB-lite"/>
    </source>
</evidence>
<proteinExistence type="predicted"/>
<dbReference type="EMBL" id="JAVHJS010000022">
    <property type="protein sequence ID" value="KAK2821576.1"/>
    <property type="molecule type" value="Genomic_DNA"/>
</dbReference>
<dbReference type="PANTHER" id="PTHR45972:SF1">
    <property type="entry name" value="KELCH DOMAIN-CONTAINING PROTEIN 7A"/>
    <property type="match status" value="1"/>
</dbReference>
<dbReference type="Gene3D" id="2.120.10.80">
    <property type="entry name" value="Kelch-type beta propeller"/>
    <property type="match status" value="1"/>
</dbReference>
<keyword evidence="2" id="KW-0677">Repeat</keyword>
<evidence type="ECO:0000313" key="5">
    <source>
        <dbReference type="Proteomes" id="UP001187315"/>
    </source>
</evidence>
<evidence type="ECO:0000256" key="1">
    <source>
        <dbReference type="ARBA" id="ARBA00022441"/>
    </source>
</evidence>
<evidence type="ECO:0000313" key="4">
    <source>
        <dbReference type="EMBL" id="KAK2821576.1"/>
    </source>
</evidence>
<evidence type="ECO:0008006" key="6">
    <source>
        <dbReference type="Google" id="ProtNLM"/>
    </source>
</evidence>
<feature type="compositionally biased region" description="Basic and acidic residues" evidence="3">
    <location>
        <begin position="72"/>
        <end position="87"/>
    </location>
</feature>
<dbReference type="SUPFAM" id="SSF117281">
    <property type="entry name" value="Kelch motif"/>
    <property type="match status" value="1"/>
</dbReference>
<dbReference type="PANTHER" id="PTHR45972">
    <property type="entry name" value="BTB_2 DOMAIN-CONTAINING PROTEIN"/>
    <property type="match status" value="1"/>
</dbReference>
<dbReference type="SMART" id="SM00612">
    <property type="entry name" value="Kelch"/>
    <property type="match status" value="2"/>
</dbReference>
<feature type="compositionally biased region" description="Polar residues" evidence="3">
    <location>
        <begin position="88"/>
        <end position="98"/>
    </location>
</feature>
<dbReference type="InterPro" id="IPR006652">
    <property type="entry name" value="Kelch_1"/>
</dbReference>
<dbReference type="InterPro" id="IPR015915">
    <property type="entry name" value="Kelch-typ_b-propeller"/>
</dbReference>
<dbReference type="Proteomes" id="UP001187315">
    <property type="component" value="Unassembled WGS sequence"/>
</dbReference>
<comment type="caution">
    <text evidence="4">The sequence shown here is derived from an EMBL/GenBank/DDBJ whole genome shotgun (WGS) entry which is preliminary data.</text>
</comment>
<feature type="region of interest" description="Disordered" evidence="3">
    <location>
        <begin position="44"/>
        <end position="98"/>
    </location>
</feature>